<dbReference type="InterPro" id="IPR028098">
    <property type="entry name" value="Glyco_trans_4-like_N"/>
</dbReference>
<dbReference type="InterPro" id="IPR050194">
    <property type="entry name" value="Glycosyltransferase_grp1"/>
</dbReference>
<dbReference type="Pfam" id="PF13439">
    <property type="entry name" value="Glyco_transf_4"/>
    <property type="match status" value="1"/>
</dbReference>
<proteinExistence type="predicted"/>
<dbReference type="GO" id="GO:0016757">
    <property type="term" value="F:glycosyltransferase activity"/>
    <property type="evidence" value="ECO:0007669"/>
    <property type="project" value="UniProtKB-KW"/>
</dbReference>
<dbReference type="Proteomes" id="UP000248544">
    <property type="component" value="Unassembled WGS sequence"/>
</dbReference>
<accession>A0A2W2FEG9</accession>
<sequence length="388" mass="42255">MRILHVNRFLYHQWDAESYLLALADLQRGRGERVAFFAARHPDNIAVPYEEHFPKYIPTDPLPRGPVGRLRGTGRMLWSSSARRGIGKVIEDFRPDVAHVHAIYHQLSPSVLSALRAARVPTVMTVHDYRPACLQEPGRRNGMPDAGLAVSLETWLHRRLRAYEPVRRFICPSRFLAERLTRAGAQPGRVRVLDHFADGAGPPPKTEAGGPLVCVGRLGPEKGFDVAITAMGMLRGIGELVIVGDGPARSALERMADEVAPGRVRVAGRLPQPEMSELIRSATALVVPSRSPENQPLAILRAFACGVPVIGTALGGVPELIVDGATGRLIPPDDPLLLSSAMLALLQNPREALAMGLACREVARRRFSAEGHLTALREVYSEAIKEGG</sequence>
<keyword evidence="2" id="KW-0808">Transferase</keyword>
<evidence type="ECO:0000313" key="5">
    <source>
        <dbReference type="Proteomes" id="UP000248544"/>
    </source>
</evidence>
<feature type="domain" description="Glycosyltransferase subfamily 4-like N-terminal" evidence="3">
    <location>
        <begin position="16"/>
        <end position="194"/>
    </location>
</feature>
<protein>
    <recommendedName>
        <fullName evidence="3">Glycosyltransferase subfamily 4-like N-terminal domain-containing protein</fullName>
    </recommendedName>
</protein>
<reference evidence="4 5" key="1">
    <citation type="submission" date="2018-01" db="EMBL/GenBank/DDBJ databases">
        <title>Draft genome sequence of Sphaerisporangium sp. 7K107.</title>
        <authorList>
            <person name="Sahin N."/>
            <person name="Saygin H."/>
            <person name="Ay H."/>
        </authorList>
    </citation>
    <scope>NUCLEOTIDE SEQUENCE [LARGE SCALE GENOMIC DNA]</scope>
    <source>
        <strain evidence="4 5">7K107</strain>
    </source>
</reference>
<comment type="caution">
    <text evidence="4">The sequence shown here is derived from an EMBL/GenBank/DDBJ whole genome shotgun (WGS) entry which is preliminary data.</text>
</comment>
<dbReference type="AlphaFoldDB" id="A0A2W2FEG9"/>
<dbReference type="GO" id="GO:1901137">
    <property type="term" value="P:carbohydrate derivative biosynthetic process"/>
    <property type="evidence" value="ECO:0007669"/>
    <property type="project" value="UniProtKB-ARBA"/>
</dbReference>
<evidence type="ECO:0000259" key="3">
    <source>
        <dbReference type="Pfam" id="PF13439"/>
    </source>
</evidence>
<gene>
    <name evidence="4" type="ORF">C1I98_33630</name>
</gene>
<evidence type="ECO:0000256" key="2">
    <source>
        <dbReference type="ARBA" id="ARBA00022679"/>
    </source>
</evidence>
<dbReference type="Gene3D" id="3.40.50.2000">
    <property type="entry name" value="Glycogen Phosphorylase B"/>
    <property type="match status" value="2"/>
</dbReference>
<organism evidence="4 5">
    <name type="scientific">Spongiactinospora gelatinilytica</name>
    <dbReference type="NCBI Taxonomy" id="2666298"/>
    <lineage>
        <taxon>Bacteria</taxon>
        <taxon>Bacillati</taxon>
        <taxon>Actinomycetota</taxon>
        <taxon>Actinomycetes</taxon>
        <taxon>Streptosporangiales</taxon>
        <taxon>Streptosporangiaceae</taxon>
        <taxon>Spongiactinospora</taxon>
    </lineage>
</organism>
<dbReference type="Pfam" id="PF13692">
    <property type="entry name" value="Glyco_trans_1_4"/>
    <property type="match status" value="1"/>
</dbReference>
<dbReference type="SUPFAM" id="SSF53756">
    <property type="entry name" value="UDP-Glycosyltransferase/glycogen phosphorylase"/>
    <property type="match status" value="1"/>
</dbReference>
<evidence type="ECO:0000256" key="1">
    <source>
        <dbReference type="ARBA" id="ARBA00022676"/>
    </source>
</evidence>
<dbReference type="RefSeq" id="WP_111171380.1">
    <property type="nucleotide sequence ID" value="NZ_POUA01000424.1"/>
</dbReference>
<keyword evidence="5" id="KW-1185">Reference proteome</keyword>
<dbReference type="PANTHER" id="PTHR45947:SF13">
    <property type="entry name" value="TRANSFERASE"/>
    <property type="match status" value="1"/>
</dbReference>
<evidence type="ECO:0000313" key="4">
    <source>
        <dbReference type="EMBL" id="PZG26945.1"/>
    </source>
</evidence>
<dbReference type="PANTHER" id="PTHR45947">
    <property type="entry name" value="SULFOQUINOVOSYL TRANSFERASE SQD2"/>
    <property type="match status" value="1"/>
</dbReference>
<dbReference type="EMBL" id="POUA01000424">
    <property type="protein sequence ID" value="PZG26945.1"/>
    <property type="molecule type" value="Genomic_DNA"/>
</dbReference>
<keyword evidence="1" id="KW-0328">Glycosyltransferase</keyword>
<name>A0A2W2FEG9_9ACTN</name>
<dbReference type="CDD" id="cd03801">
    <property type="entry name" value="GT4_PimA-like"/>
    <property type="match status" value="1"/>
</dbReference>